<sequence>MLADIWNWFDTNTSGLDFFNIDASLVTEEVSDINTEAPSIDNEQQAEPEVETINQTEDESDEEYDNVEIKVANYRHDIDLTKDLQMFTKSQGDAALSSTTAF</sequence>
<dbReference type="AlphaFoldDB" id="A0AA38HMH7"/>
<gene>
    <name evidence="1" type="ORF">Zmor_003735</name>
</gene>
<comment type="caution">
    <text evidence="1">The sequence shown here is derived from an EMBL/GenBank/DDBJ whole genome shotgun (WGS) entry which is preliminary data.</text>
</comment>
<evidence type="ECO:0000313" key="2">
    <source>
        <dbReference type="Proteomes" id="UP001168821"/>
    </source>
</evidence>
<reference evidence="1" key="1">
    <citation type="journal article" date="2023" name="G3 (Bethesda)">
        <title>Whole genome assemblies of Zophobas morio and Tenebrio molitor.</title>
        <authorList>
            <person name="Kaur S."/>
            <person name="Stinson S.A."/>
            <person name="diCenzo G.C."/>
        </authorList>
    </citation>
    <scope>NUCLEOTIDE SEQUENCE</scope>
    <source>
        <strain evidence="1">QUZm001</strain>
    </source>
</reference>
<proteinExistence type="predicted"/>
<organism evidence="1 2">
    <name type="scientific">Zophobas morio</name>
    <dbReference type="NCBI Taxonomy" id="2755281"/>
    <lineage>
        <taxon>Eukaryota</taxon>
        <taxon>Metazoa</taxon>
        <taxon>Ecdysozoa</taxon>
        <taxon>Arthropoda</taxon>
        <taxon>Hexapoda</taxon>
        <taxon>Insecta</taxon>
        <taxon>Pterygota</taxon>
        <taxon>Neoptera</taxon>
        <taxon>Endopterygota</taxon>
        <taxon>Coleoptera</taxon>
        <taxon>Polyphaga</taxon>
        <taxon>Cucujiformia</taxon>
        <taxon>Tenebrionidae</taxon>
        <taxon>Zophobas</taxon>
    </lineage>
</organism>
<name>A0AA38HMH7_9CUCU</name>
<dbReference type="Proteomes" id="UP001168821">
    <property type="component" value="Unassembled WGS sequence"/>
</dbReference>
<protein>
    <submittedName>
        <fullName evidence="1">Uncharacterized protein</fullName>
    </submittedName>
</protein>
<keyword evidence="2" id="KW-1185">Reference proteome</keyword>
<dbReference type="EMBL" id="JALNTZ010000010">
    <property type="protein sequence ID" value="KAJ3640440.1"/>
    <property type="molecule type" value="Genomic_DNA"/>
</dbReference>
<accession>A0AA38HMH7</accession>
<evidence type="ECO:0000313" key="1">
    <source>
        <dbReference type="EMBL" id="KAJ3640440.1"/>
    </source>
</evidence>